<dbReference type="EMBL" id="JABVXQ010000005">
    <property type="protein sequence ID" value="KAF6109849.1"/>
    <property type="molecule type" value="Genomic_DNA"/>
</dbReference>
<protein>
    <submittedName>
        <fullName evidence="2">Uncharacterized protein</fullName>
    </submittedName>
</protein>
<accession>A0A834EAG1</accession>
<feature type="compositionally biased region" description="Basic and acidic residues" evidence="1">
    <location>
        <begin position="28"/>
        <end position="42"/>
    </location>
</feature>
<reference evidence="2 3" key="1">
    <citation type="journal article" date="2020" name="Nature">
        <title>Six reference-quality genomes reveal evolution of bat adaptations.</title>
        <authorList>
            <person name="Jebb D."/>
            <person name="Huang Z."/>
            <person name="Pippel M."/>
            <person name="Hughes G.M."/>
            <person name="Lavrichenko K."/>
            <person name="Devanna P."/>
            <person name="Winkler S."/>
            <person name="Jermiin L.S."/>
            <person name="Skirmuntt E.C."/>
            <person name="Katzourakis A."/>
            <person name="Burkitt-Gray L."/>
            <person name="Ray D.A."/>
            <person name="Sullivan K.A.M."/>
            <person name="Roscito J.G."/>
            <person name="Kirilenko B.M."/>
            <person name="Davalos L.M."/>
            <person name="Corthals A.P."/>
            <person name="Power M.L."/>
            <person name="Jones G."/>
            <person name="Ransome R.D."/>
            <person name="Dechmann D.K.N."/>
            <person name="Locatelli A.G."/>
            <person name="Puechmaille S.J."/>
            <person name="Fedrigo O."/>
            <person name="Jarvis E.D."/>
            <person name="Hiller M."/>
            <person name="Vernes S.C."/>
            <person name="Myers E.W."/>
            <person name="Teeling E.C."/>
        </authorList>
    </citation>
    <scope>NUCLEOTIDE SEQUENCE [LARGE SCALE GENOMIC DNA]</scope>
    <source>
        <strain evidence="2">Bat1K_MPI-CBG_1</strain>
    </source>
</reference>
<gene>
    <name evidence="2" type="ORF">HJG60_011040</name>
</gene>
<organism evidence="2 3">
    <name type="scientific">Phyllostomus discolor</name>
    <name type="common">pale spear-nosed bat</name>
    <dbReference type="NCBI Taxonomy" id="89673"/>
    <lineage>
        <taxon>Eukaryota</taxon>
        <taxon>Metazoa</taxon>
        <taxon>Chordata</taxon>
        <taxon>Craniata</taxon>
        <taxon>Vertebrata</taxon>
        <taxon>Euteleostomi</taxon>
        <taxon>Mammalia</taxon>
        <taxon>Eutheria</taxon>
        <taxon>Laurasiatheria</taxon>
        <taxon>Chiroptera</taxon>
        <taxon>Yangochiroptera</taxon>
        <taxon>Phyllostomidae</taxon>
        <taxon>Phyllostominae</taxon>
        <taxon>Phyllostomus</taxon>
    </lineage>
</organism>
<sequence length="132" mass="14954">MEQKSVRSLGLLRQPEFAGAGYQRRGNHKEGSAEKEPQDLHRYSPQACSWVPRSSCTGQVSARPSKKPAWELRAQQRIQRSQCGSDTVQATQRGETAVRTLRNQLRIQEGCCLEVPCPSSRAFTLELWVERK</sequence>
<feature type="region of interest" description="Disordered" evidence="1">
    <location>
        <begin position="1"/>
        <end position="42"/>
    </location>
</feature>
<proteinExistence type="predicted"/>
<evidence type="ECO:0000313" key="3">
    <source>
        <dbReference type="Proteomes" id="UP000664940"/>
    </source>
</evidence>
<name>A0A834EAG1_9CHIR</name>
<dbReference type="Proteomes" id="UP000664940">
    <property type="component" value="Unassembled WGS sequence"/>
</dbReference>
<comment type="caution">
    <text evidence="2">The sequence shown here is derived from an EMBL/GenBank/DDBJ whole genome shotgun (WGS) entry which is preliminary data.</text>
</comment>
<dbReference type="AlphaFoldDB" id="A0A834EAG1"/>
<evidence type="ECO:0000256" key="1">
    <source>
        <dbReference type="SAM" id="MobiDB-lite"/>
    </source>
</evidence>
<evidence type="ECO:0000313" key="2">
    <source>
        <dbReference type="EMBL" id="KAF6109849.1"/>
    </source>
</evidence>